<gene>
    <name evidence="2" type="ORF">C8E87_2128</name>
</gene>
<feature type="region of interest" description="Disordered" evidence="1">
    <location>
        <begin position="39"/>
        <end position="65"/>
    </location>
</feature>
<dbReference type="EMBL" id="SNWR01000001">
    <property type="protein sequence ID" value="TDO38472.1"/>
    <property type="molecule type" value="Genomic_DNA"/>
</dbReference>
<name>A0A4R6JRX7_9ACTN</name>
<keyword evidence="3" id="KW-1185">Reference proteome</keyword>
<evidence type="ECO:0000313" key="2">
    <source>
        <dbReference type="EMBL" id="TDO38472.1"/>
    </source>
</evidence>
<proteinExistence type="predicted"/>
<dbReference type="AlphaFoldDB" id="A0A4R6JRX7"/>
<dbReference type="Pfam" id="PF11387">
    <property type="entry name" value="DUF2795"/>
    <property type="match status" value="1"/>
</dbReference>
<evidence type="ECO:0000313" key="3">
    <source>
        <dbReference type="Proteomes" id="UP000294901"/>
    </source>
</evidence>
<reference evidence="2 3" key="1">
    <citation type="submission" date="2019-03" db="EMBL/GenBank/DDBJ databases">
        <title>Sequencing the genomes of 1000 actinobacteria strains.</title>
        <authorList>
            <person name="Klenk H.-P."/>
        </authorList>
    </citation>
    <scope>NUCLEOTIDE SEQUENCE [LARGE SCALE GENOMIC DNA]</scope>
    <source>
        <strain evidence="2 3">DSM 43805</strain>
    </source>
</reference>
<dbReference type="InterPro" id="IPR021527">
    <property type="entry name" value="DUF2795"/>
</dbReference>
<comment type="caution">
    <text evidence="2">The sequence shown here is derived from an EMBL/GenBank/DDBJ whole genome shotgun (WGS) entry which is preliminary data.</text>
</comment>
<organism evidence="2 3">
    <name type="scientific">Paractinoplanes brasiliensis</name>
    <dbReference type="NCBI Taxonomy" id="52695"/>
    <lineage>
        <taxon>Bacteria</taxon>
        <taxon>Bacillati</taxon>
        <taxon>Actinomycetota</taxon>
        <taxon>Actinomycetes</taxon>
        <taxon>Micromonosporales</taxon>
        <taxon>Micromonosporaceae</taxon>
        <taxon>Paractinoplanes</taxon>
    </lineage>
</organism>
<dbReference type="Proteomes" id="UP000294901">
    <property type="component" value="Unassembled WGS sequence"/>
</dbReference>
<protein>
    <submittedName>
        <fullName evidence="2">Uncharacterized protein DUF2795</fullName>
    </submittedName>
</protein>
<accession>A0A4R6JRX7</accession>
<feature type="region of interest" description="Disordered" evidence="1">
    <location>
        <begin position="1"/>
        <end position="24"/>
    </location>
</feature>
<sequence length="128" mass="13554">MAAGWGNVAAMDRGSNKHSARVDDELAQEVRGFVQGVGGARAEANRVPEPSAEGEPEVSSVLGGDEANDISRFGRYIGRAALPGDREKLRLSAETLLAPDDVLADIDSLPAGQEFHTVAEIWSALGRR</sequence>
<evidence type="ECO:0000256" key="1">
    <source>
        <dbReference type="SAM" id="MobiDB-lite"/>
    </source>
</evidence>